<comment type="similarity">
    <text evidence="7">Belongs to the chloroperoxidase family.</text>
</comment>
<comment type="cofactor">
    <cofactor evidence="1">
        <name>heme b</name>
        <dbReference type="ChEBI" id="CHEBI:60344"/>
    </cofactor>
</comment>
<dbReference type="GO" id="GO:0004601">
    <property type="term" value="F:peroxidase activity"/>
    <property type="evidence" value="ECO:0007669"/>
    <property type="project" value="UniProtKB-KW"/>
</dbReference>
<dbReference type="InterPro" id="IPR036851">
    <property type="entry name" value="Chloroperoxidase-like_sf"/>
</dbReference>
<keyword evidence="11" id="KW-1185">Reference proteome</keyword>
<dbReference type="Gene3D" id="1.10.489.10">
    <property type="entry name" value="Chloroperoxidase-like"/>
    <property type="match status" value="1"/>
</dbReference>
<reference evidence="10 11" key="1">
    <citation type="journal article" date="2018" name="Genome Biol. Evol.">
        <title>Multiple Roots of Fruiting Body Formation in Amoebozoa.</title>
        <authorList>
            <person name="Hillmann F."/>
            <person name="Forbes G."/>
            <person name="Novohradska S."/>
            <person name="Ferling I."/>
            <person name="Riege K."/>
            <person name="Groth M."/>
            <person name="Westermann M."/>
            <person name="Marz M."/>
            <person name="Spaller T."/>
            <person name="Winckler T."/>
            <person name="Schaap P."/>
            <person name="Glockner G."/>
        </authorList>
    </citation>
    <scope>NUCLEOTIDE SEQUENCE [LARGE SCALE GENOMIC DNA]</scope>
    <source>
        <strain evidence="10 11">Jena</strain>
    </source>
</reference>
<evidence type="ECO:0000256" key="8">
    <source>
        <dbReference type="SAM" id="Phobius"/>
    </source>
</evidence>
<dbReference type="SUPFAM" id="SSF47571">
    <property type="entry name" value="Cloroperoxidase"/>
    <property type="match status" value="1"/>
</dbReference>
<evidence type="ECO:0000313" key="10">
    <source>
        <dbReference type="EMBL" id="PRP73503.1"/>
    </source>
</evidence>
<dbReference type="PANTHER" id="PTHR33577:SF9">
    <property type="entry name" value="PEROXIDASE STCC"/>
    <property type="match status" value="1"/>
</dbReference>
<gene>
    <name evidence="10" type="ORF">PROFUN_02512</name>
</gene>
<dbReference type="Pfam" id="PF01328">
    <property type="entry name" value="Peroxidase_2"/>
    <property type="match status" value="1"/>
</dbReference>
<evidence type="ECO:0000256" key="7">
    <source>
        <dbReference type="ARBA" id="ARBA00025795"/>
    </source>
</evidence>
<keyword evidence="6" id="KW-0408">Iron</keyword>
<feature type="transmembrane region" description="Helical" evidence="8">
    <location>
        <begin position="54"/>
        <end position="78"/>
    </location>
</feature>
<evidence type="ECO:0000256" key="3">
    <source>
        <dbReference type="ARBA" id="ARBA00022617"/>
    </source>
</evidence>
<accession>A0A2P6MP65</accession>
<keyword evidence="8" id="KW-1133">Transmembrane helix</keyword>
<evidence type="ECO:0000256" key="2">
    <source>
        <dbReference type="ARBA" id="ARBA00022559"/>
    </source>
</evidence>
<dbReference type="STRING" id="1890364.A0A2P6MP65"/>
<evidence type="ECO:0000313" key="11">
    <source>
        <dbReference type="Proteomes" id="UP000241769"/>
    </source>
</evidence>
<keyword evidence="5" id="KW-0560">Oxidoreductase</keyword>
<dbReference type="EMBL" id="MDYQ01000599">
    <property type="protein sequence ID" value="PRP73503.1"/>
    <property type="molecule type" value="Genomic_DNA"/>
</dbReference>
<evidence type="ECO:0000259" key="9">
    <source>
        <dbReference type="PROSITE" id="PS51405"/>
    </source>
</evidence>
<dbReference type="PANTHER" id="PTHR33577">
    <property type="entry name" value="STERIGMATOCYSTIN BIOSYNTHESIS PEROXIDASE STCC-RELATED"/>
    <property type="match status" value="1"/>
</dbReference>
<dbReference type="InParanoid" id="A0A2P6MP65"/>
<dbReference type="Proteomes" id="UP000241769">
    <property type="component" value="Unassembled WGS sequence"/>
</dbReference>
<feature type="domain" description="Heme haloperoxidase family profile" evidence="9">
    <location>
        <begin position="110"/>
        <end position="315"/>
    </location>
</feature>
<comment type="caution">
    <text evidence="10">The sequence shown here is derived from an EMBL/GenBank/DDBJ whole genome shotgun (WGS) entry which is preliminary data.</text>
</comment>
<dbReference type="InterPro" id="IPR000028">
    <property type="entry name" value="Chloroperoxidase"/>
</dbReference>
<evidence type="ECO:0000256" key="4">
    <source>
        <dbReference type="ARBA" id="ARBA00022723"/>
    </source>
</evidence>
<evidence type="ECO:0000256" key="1">
    <source>
        <dbReference type="ARBA" id="ARBA00001970"/>
    </source>
</evidence>
<evidence type="ECO:0000256" key="6">
    <source>
        <dbReference type="ARBA" id="ARBA00023004"/>
    </source>
</evidence>
<dbReference type="PROSITE" id="PS51405">
    <property type="entry name" value="HEME_HALOPEROXIDASE"/>
    <property type="match status" value="1"/>
</dbReference>
<protein>
    <recommendedName>
        <fullName evidence="9">Heme haloperoxidase family profile domain-containing protein</fullName>
    </recommendedName>
</protein>
<dbReference type="GO" id="GO:0046872">
    <property type="term" value="F:metal ion binding"/>
    <property type="evidence" value="ECO:0007669"/>
    <property type="project" value="UniProtKB-KW"/>
</dbReference>
<keyword evidence="4" id="KW-0479">Metal-binding</keyword>
<name>A0A2P6MP65_9EUKA</name>
<keyword evidence="3" id="KW-0349">Heme</keyword>
<feature type="transmembrane region" description="Helical" evidence="8">
    <location>
        <begin position="84"/>
        <end position="103"/>
    </location>
</feature>
<proteinExistence type="inferred from homology"/>
<keyword evidence="8" id="KW-0812">Transmembrane</keyword>
<organism evidence="10 11">
    <name type="scientific">Planoprotostelium fungivorum</name>
    <dbReference type="NCBI Taxonomy" id="1890364"/>
    <lineage>
        <taxon>Eukaryota</taxon>
        <taxon>Amoebozoa</taxon>
        <taxon>Evosea</taxon>
        <taxon>Variosea</taxon>
        <taxon>Cavosteliida</taxon>
        <taxon>Cavosteliaceae</taxon>
        <taxon>Planoprotostelium</taxon>
    </lineage>
</organism>
<keyword evidence="2" id="KW-0575">Peroxidase</keyword>
<dbReference type="AlphaFoldDB" id="A0A2P6MP65"/>
<dbReference type="OrthoDB" id="407298at2759"/>
<evidence type="ECO:0000256" key="5">
    <source>
        <dbReference type="ARBA" id="ARBA00023002"/>
    </source>
</evidence>
<keyword evidence="8" id="KW-0472">Membrane</keyword>
<sequence length="327" mass="36508">MSVKTVSQIRIEFTRKADVKNSHFFVDDAPLGVFTTLPPHHNRRIEQPTASMSALGYLFYPLLFVLLAVTGPVLFGAFAIASPFVFSAAAFLTPIVLVISHILKHRQPYKVPPYKRAEANDSRSPCPGLNVLANHNILPHNGKDISQERLNTALKVYNLGPDVRALLVNLLWKKLNLQKNQGFALSQLSETHNSIEHDASLTREDLDIGNNVVLNHDLYKRFIKSSSNGKQITIEDFIQYKKQRQSESRDQNPKFTFGANQLVGASSEAIIVSSVFGSTLGGLPVEVAKSVFREERIPEGWIRPLLPITFAQLAAPMAWVAARTYFY</sequence>